<sequence length="374" mass="39936">MNGTIRVGNLFGIPFYIHPSWFLVLGLVTWTYSSGLMGQFPQLSGGLALILGLMTALLLFASVVAHELGHSFVAIRQGIDVKSITLFIFGGLASLEKESKTPGEAFWVAIAGPLVSLLICGLTTGIGYATAATGPLAAILGVLAAVNLALALFNLIPGLPLDGGNILKALVWKITGNAYKGVTFASRVGQIFGWVAIASGLLPILFFGSFANIWNLLIGFFLLQNAGNAAQFARVQEKLTGLTAADVVTPNSPIVSANLTLREFADERILSGEQWHRFLVTDDEGQLVGAIAAHDLRTIPTTEWSATQVKQVMRPIAESTTVQSDKPLVEVVQLLEQQQISALPVIRENGVLVGILEKAAIIQLLQRRSQFNPA</sequence>
<evidence type="ECO:0000259" key="18">
    <source>
        <dbReference type="PROSITE" id="PS51371"/>
    </source>
</evidence>
<dbReference type="SUPFAM" id="SSF54631">
    <property type="entry name" value="CBS-domain pair"/>
    <property type="match status" value="1"/>
</dbReference>
<dbReference type="Pfam" id="PF02163">
    <property type="entry name" value="Peptidase_M50"/>
    <property type="match status" value="2"/>
</dbReference>
<dbReference type="Proteomes" id="UP000218785">
    <property type="component" value="Chromosome"/>
</dbReference>
<feature type="active site" evidence="15">
    <location>
        <position position="67"/>
    </location>
</feature>
<dbReference type="AlphaFoldDB" id="A0A1Z4N3E4"/>
<keyword evidence="10 14" id="KW-1133">Transmembrane helix</keyword>
<feature type="transmembrane region" description="Helical" evidence="14">
    <location>
        <begin position="136"/>
        <end position="156"/>
    </location>
</feature>
<dbReference type="CDD" id="cd04639">
    <property type="entry name" value="CBS_pair_peptidase_M50"/>
    <property type="match status" value="1"/>
</dbReference>
<dbReference type="InterPro" id="IPR046342">
    <property type="entry name" value="CBS_dom_sf"/>
</dbReference>
<dbReference type="RefSeq" id="WP_096578984.1">
    <property type="nucleotide sequence ID" value="NZ_CAWNJS010000001.1"/>
</dbReference>
<evidence type="ECO:0000256" key="5">
    <source>
        <dbReference type="ARBA" id="ARBA00022692"/>
    </source>
</evidence>
<evidence type="ECO:0000256" key="9">
    <source>
        <dbReference type="ARBA" id="ARBA00022833"/>
    </source>
</evidence>
<keyword evidence="8 14" id="KW-0378">Hydrolase</keyword>
<dbReference type="InterPro" id="IPR016483">
    <property type="entry name" value="UCP006404_Pept_M50_CBS"/>
</dbReference>
<keyword evidence="13 14" id="KW-0472">Membrane</keyword>
<dbReference type="GO" id="GO:0005886">
    <property type="term" value="C:plasma membrane"/>
    <property type="evidence" value="ECO:0007669"/>
    <property type="project" value="UniProtKB-SubCell"/>
</dbReference>
<evidence type="ECO:0000256" key="4">
    <source>
        <dbReference type="ARBA" id="ARBA00022670"/>
    </source>
</evidence>
<evidence type="ECO:0000256" key="12">
    <source>
        <dbReference type="ARBA" id="ARBA00023122"/>
    </source>
</evidence>
<evidence type="ECO:0000313" key="19">
    <source>
        <dbReference type="EMBL" id="BAZ00249.1"/>
    </source>
</evidence>
<gene>
    <name evidence="19" type="ORF">NIES37_42380</name>
</gene>
<dbReference type="PANTHER" id="PTHR39188:SF3">
    <property type="entry name" value="STAGE IV SPORULATION PROTEIN FB"/>
    <property type="match status" value="1"/>
</dbReference>
<dbReference type="PIRSF" id="PIRSF006404">
    <property type="entry name" value="UCP006404_Pept_M50_CBS"/>
    <property type="match status" value="1"/>
</dbReference>
<feature type="binding site" evidence="16">
    <location>
        <position position="162"/>
    </location>
    <ligand>
        <name>Zn(2+)</name>
        <dbReference type="ChEBI" id="CHEBI:29105"/>
        <note>catalytic</note>
    </ligand>
</feature>
<dbReference type="EMBL" id="AP018248">
    <property type="protein sequence ID" value="BAZ00249.1"/>
    <property type="molecule type" value="Genomic_DNA"/>
</dbReference>
<keyword evidence="5 14" id="KW-0812">Transmembrane</keyword>
<feature type="transmembrane region" description="Helical" evidence="14">
    <location>
        <begin position="45"/>
        <end position="65"/>
    </location>
</feature>
<evidence type="ECO:0000256" key="10">
    <source>
        <dbReference type="ARBA" id="ARBA00022989"/>
    </source>
</evidence>
<comment type="similarity">
    <text evidence="2 14">Belongs to the peptidase M50B family.</text>
</comment>
<keyword evidence="4 14" id="KW-0645">Protease</keyword>
<keyword evidence="7" id="KW-0677">Repeat</keyword>
<name>A0A1Z4N3E4_9CYAN</name>
<feature type="binding site" evidence="16">
    <location>
        <position position="70"/>
    </location>
    <ligand>
        <name>Zn(2+)</name>
        <dbReference type="ChEBI" id="CHEBI:29105"/>
        <note>catalytic</note>
    </ligand>
</feature>
<evidence type="ECO:0000256" key="7">
    <source>
        <dbReference type="ARBA" id="ARBA00022737"/>
    </source>
</evidence>
<keyword evidence="9 14" id="KW-0862">Zinc</keyword>
<keyword evidence="20" id="KW-1185">Reference proteome</keyword>
<dbReference type="GO" id="GO:0006508">
    <property type="term" value="P:proteolysis"/>
    <property type="evidence" value="ECO:0007669"/>
    <property type="project" value="UniProtKB-KW"/>
</dbReference>
<feature type="domain" description="CBS" evidence="18">
    <location>
        <begin position="313"/>
        <end position="371"/>
    </location>
</feature>
<dbReference type="PANTHER" id="PTHR39188">
    <property type="entry name" value="MEMBRANE-ASSOCIATED ZINC METALLOPROTEASE M50B"/>
    <property type="match status" value="1"/>
</dbReference>
<evidence type="ECO:0000256" key="14">
    <source>
        <dbReference type="PIRNR" id="PIRNR006404"/>
    </source>
</evidence>
<dbReference type="GO" id="GO:0008237">
    <property type="term" value="F:metallopeptidase activity"/>
    <property type="evidence" value="ECO:0007669"/>
    <property type="project" value="UniProtKB-UniRule"/>
</dbReference>
<dbReference type="SMART" id="SM00116">
    <property type="entry name" value="CBS"/>
    <property type="match status" value="2"/>
</dbReference>
<protein>
    <recommendedName>
        <fullName evidence="14">Zinc metalloprotease</fullName>
    </recommendedName>
</protein>
<dbReference type="GO" id="GO:0046872">
    <property type="term" value="F:metal ion binding"/>
    <property type="evidence" value="ECO:0007669"/>
    <property type="project" value="UniProtKB-UniRule"/>
</dbReference>
<evidence type="ECO:0000256" key="15">
    <source>
        <dbReference type="PIRSR" id="PIRSR006404-1"/>
    </source>
</evidence>
<evidence type="ECO:0000256" key="2">
    <source>
        <dbReference type="ARBA" id="ARBA00007931"/>
    </source>
</evidence>
<keyword evidence="11 14" id="KW-0482">Metalloprotease</keyword>
<proteinExistence type="inferred from homology"/>
<dbReference type="InterPro" id="IPR008915">
    <property type="entry name" value="Peptidase_M50"/>
</dbReference>
<keyword evidence="3 14" id="KW-1003">Cell membrane</keyword>
<evidence type="ECO:0000256" key="1">
    <source>
        <dbReference type="ARBA" id="ARBA00004651"/>
    </source>
</evidence>
<evidence type="ECO:0000256" key="8">
    <source>
        <dbReference type="ARBA" id="ARBA00022801"/>
    </source>
</evidence>
<dbReference type="Pfam" id="PF00571">
    <property type="entry name" value="CBS"/>
    <property type="match status" value="2"/>
</dbReference>
<dbReference type="PROSITE" id="PS51371">
    <property type="entry name" value="CBS"/>
    <property type="match status" value="2"/>
</dbReference>
<reference evidence="19 20" key="1">
    <citation type="submission" date="2017-06" db="EMBL/GenBank/DDBJ databases">
        <title>Genome sequencing of cyanobaciteial culture collection at National Institute for Environmental Studies (NIES).</title>
        <authorList>
            <person name="Hirose Y."/>
            <person name="Shimura Y."/>
            <person name="Fujisawa T."/>
            <person name="Nakamura Y."/>
            <person name="Kawachi M."/>
        </authorList>
    </citation>
    <scope>NUCLEOTIDE SEQUENCE [LARGE SCALE GENOMIC DNA]</scope>
    <source>
        <strain evidence="19 20">NIES-37</strain>
    </source>
</reference>
<dbReference type="Gene3D" id="3.10.580.10">
    <property type="entry name" value="CBS-domain"/>
    <property type="match status" value="2"/>
</dbReference>
<keyword evidence="12 17" id="KW-0129">CBS domain</keyword>
<evidence type="ECO:0000256" key="6">
    <source>
        <dbReference type="ARBA" id="ARBA00022723"/>
    </source>
</evidence>
<feature type="transmembrane region" description="Helical" evidence="14">
    <location>
        <begin position="15"/>
        <end position="33"/>
    </location>
</feature>
<dbReference type="KEGG" id="ttq:NIES37_42380"/>
<evidence type="ECO:0000313" key="20">
    <source>
        <dbReference type="Proteomes" id="UP000218785"/>
    </source>
</evidence>
<evidence type="ECO:0000256" key="13">
    <source>
        <dbReference type="ARBA" id="ARBA00023136"/>
    </source>
</evidence>
<dbReference type="InterPro" id="IPR000644">
    <property type="entry name" value="CBS_dom"/>
</dbReference>
<comment type="cofactor">
    <cofactor evidence="14 16">
        <name>Zn(2+)</name>
        <dbReference type="ChEBI" id="CHEBI:29105"/>
    </cofactor>
    <text evidence="14 16">Binds 1 zinc ion per subunit.</text>
</comment>
<feature type="domain" description="CBS" evidence="18">
    <location>
        <begin position="248"/>
        <end position="307"/>
    </location>
</feature>
<evidence type="ECO:0000256" key="16">
    <source>
        <dbReference type="PIRSR" id="PIRSR006404-2"/>
    </source>
</evidence>
<evidence type="ECO:0000256" key="17">
    <source>
        <dbReference type="PROSITE-ProRule" id="PRU00703"/>
    </source>
</evidence>
<comment type="subcellular location">
    <subcellularLocation>
        <location evidence="1 14">Cell membrane</location>
        <topology evidence="1 14">Multi-pass membrane protein</topology>
    </subcellularLocation>
</comment>
<feature type="binding site" evidence="16">
    <location>
        <position position="66"/>
    </location>
    <ligand>
        <name>Zn(2+)</name>
        <dbReference type="ChEBI" id="CHEBI:29105"/>
        <note>catalytic</note>
    </ligand>
</feature>
<keyword evidence="6 14" id="KW-0479">Metal-binding</keyword>
<feature type="transmembrane region" description="Helical" evidence="14">
    <location>
        <begin position="191"/>
        <end position="214"/>
    </location>
</feature>
<evidence type="ECO:0000256" key="11">
    <source>
        <dbReference type="ARBA" id="ARBA00023049"/>
    </source>
</evidence>
<dbReference type="CDD" id="cd06164">
    <property type="entry name" value="S2P-M50_SpoIVFB_CBS"/>
    <property type="match status" value="1"/>
</dbReference>
<evidence type="ECO:0000256" key="3">
    <source>
        <dbReference type="ARBA" id="ARBA00022475"/>
    </source>
</evidence>
<organism evidence="19 20">
    <name type="scientific">Tolypothrix tenuis PCC 7101</name>
    <dbReference type="NCBI Taxonomy" id="231146"/>
    <lineage>
        <taxon>Bacteria</taxon>
        <taxon>Bacillati</taxon>
        <taxon>Cyanobacteriota</taxon>
        <taxon>Cyanophyceae</taxon>
        <taxon>Nostocales</taxon>
        <taxon>Tolypothrichaceae</taxon>
        <taxon>Tolypothrix</taxon>
    </lineage>
</organism>
<accession>A0A1Z4N3E4</accession>
<feature type="transmembrane region" description="Helical" evidence="14">
    <location>
        <begin position="105"/>
        <end position="129"/>
    </location>
</feature>